<dbReference type="InterPro" id="IPR001245">
    <property type="entry name" value="Ser-Thr/Tyr_kinase_cat_dom"/>
</dbReference>
<keyword evidence="5" id="KW-1133">Transmembrane helix</keyword>
<evidence type="ECO:0000256" key="2">
    <source>
        <dbReference type="ARBA" id="ARBA00051243"/>
    </source>
</evidence>
<dbReference type="InterPro" id="IPR008266">
    <property type="entry name" value="Tyr_kinase_AS"/>
</dbReference>
<evidence type="ECO:0000313" key="8">
    <source>
        <dbReference type="Proteomes" id="UP000241769"/>
    </source>
</evidence>
<dbReference type="InterPro" id="IPR000719">
    <property type="entry name" value="Prot_kinase_dom"/>
</dbReference>
<keyword evidence="5" id="KW-0812">Transmembrane</keyword>
<dbReference type="InterPro" id="IPR020635">
    <property type="entry name" value="Tyr_kinase_cat_dom"/>
</dbReference>
<dbReference type="InterPro" id="IPR050122">
    <property type="entry name" value="RTK"/>
</dbReference>
<dbReference type="InterPro" id="IPR011009">
    <property type="entry name" value="Kinase-like_dom_sf"/>
</dbReference>
<evidence type="ECO:0000313" key="7">
    <source>
        <dbReference type="EMBL" id="PRP88802.1"/>
    </source>
</evidence>
<comment type="catalytic activity">
    <reaction evidence="2">
        <text>L-tyrosyl-[protein] + ATP = O-phospho-L-tyrosyl-[protein] + ADP + H(+)</text>
        <dbReference type="Rhea" id="RHEA:10596"/>
        <dbReference type="Rhea" id="RHEA-COMP:10136"/>
        <dbReference type="Rhea" id="RHEA-COMP:20101"/>
        <dbReference type="ChEBI" id="CHEBI:15378"/>
        <dbReference type="ChEBI" id="CHEBI:30616"/>
        <dbReference type="ChEBI" id="CHEBI:46858"/>
        <dbReference type="ChEBI" id="CHEBI:61978"/>
        <dbReference type="ChEBI" id="CHEBI:456216"/>
        <dbReference type="EC" id="2.7.10.1"/>
    </reaction>
</comment>
<evidence type="ECO:0000256" key="1">
    <source>
        <dbReference type="ARBA" id="ARBA00004167"/>
    </source>
</evidence>
<evidence type="ECO:0000256" key="3">
    <source>
        <dbReference type="PROSITE-ProRule" id="PRU10141"/>
    </source>
</evidence>
<dbReference type="GO" id="GO:0005886">
    <property type="term" value="C:plasma membrane"/>
    <property type="evidence" value="ECO:0007669"/>
    <property type="project" value="TreeGrafter"/>
</dbReference>
<keyword evidence="8" id="KW-1185">Reference proteome</keyword>
<dbReference type="Proteomes" id="UP000241769">
    <property type="component" value="Unassembled WGS sequence"/>
</dbReference>
<dbReference type="PANTHER" id="PTHR24416">
    <property type="entry name" value="TYROSINE-PROTEIN KINASE RECEPTOR"/>
    <property type="match status" value="1"/>
</dbReference>
<feature type="domain" description="Protein kinase" evidence="6">
    <location>
        <begin position="377"/>
        <end position="632"/>
    </location>
</feature>
<reference evidence="7 8" key="1">
    <citation type="journal article" date="2018" name="Genome Biol. Evol.">
        <title>Multiple Roots of Fruiting Body Formation in Amoebozoa.</title>
        <authorList>
            <person name="Hillmann F."/>
            <person name="Forbes G."/>
            <person name="Novohradska S."/>
            <person name="Ferling I."/>
            <person name="Riege K."/>
            <person name="Groth M."/>
            <person name="Westermann M."/>
            <person name="Marz M."/>
            <person name="Spaller T."/>
            <person name="Winckler T."/>
            <person name="Schaap P."/>
            <person name="Glockner G."/>
        </authorList>
    </citation>
    <scope>NUCLEOTIDE SEQUENCE [LARGE SCALE GENOMIC DNA]</scope>
    <source>
        <strain evidence="7 8">Jena</strain>
    </source>
</reference>
<keyword evidence="3" id="KW-0067">ATP-binding</keyword>
<proteinExistence type="predicted"/>
<name>A0A2P6NXX8_9EUKA</name>
<dbReference type="Pfam" id="PF07714">
    <property type="entry name" value="PK_Tyr_Ser-Thr"/>
    <property type="match status" value="1"/>
</dbReference>
<keyword evidence="5" id="KW-0472">Membrane</keyword>
<dbReference type="SMART" id="SM00219">
    <property type="entry name" value="TyrKc"/>
    <property type="match status" value="1"/>
</dbReference>
<dbReference type="PROSITE" id="PS50011">
    <property type="entry name" value="PROTEIN_KINASE_DOM"/>
    <property type="match status" value="1"/>
</dbReference>
<comment type="caution">
    <text evidence="7">The sequence shown here is derived from an EMBL/GenBank/DDBJ whole genome shotgun (WGS) entry which is preliminary data.</text>
</comment>
<keyword evidence="7" id="KW-0418">Kinase</keyword>
<evidence type="ECO:0000256" key="5">
    <source>
        <dbReference type="SAM" id="Phobius"/>
    </source>
</evidence>
<dbReference type="GO" id="GO:0004714">
    <property type="term" value="F:transmembrane receptor protein tyrosine kinase activity"/>
    <property type="evidence" value="ECO:0007669"/>
    <property type="project" value="UniProtKB-EC"/>
</dbReference>
<sequence>MKDDIPGKGPGLVDLSRSSRVVITTTIPPLCALILTVFDSERVTMRLALRAEQKIGISGVFLQTASGGQQRTPIVTEKNSPLYERVFVLIILCGVGAQDISREECLNRCSSDFSLNNRTSPCCGCCGPSDTCHESETYAVCCSTSQSFCGCNSPPCNGLFYNLTNTGATIVESFGACYDPSLDNSANCYDEPAHSWVVCPNEHTVCGAANDTYSCCPPGTFCNSTSTDSSPKCTPNHIRSSFSSLAVATPTNGTTNNPNCNCPTFLDCCNGPCYSRKDYTCWMVGSGDSATYQLCPNGTLLCGPDCYSPFIWACDDGHIYKLTNSTGAMLSTGGIIGIAVGAGVLLVLCVVLAIYLAWRWGIKKGKKKEKGTILTDVKIGEVIGNGYFGQVYRGTWNGTTVALKTIKKEGNDVDGRKWRDEIALLHDLNHPNIVRQYGIYATELNMFMVRDISSFKLKRVQVVEFAENGAVDVFLRKRSNADRLSNYDLLRMAFDVCKGMLYLQSQGVIHRDLAARNLLLDSQLRVKISDFGMSRHGKIYRTTSREIPYKWAAPEVLCDMESCAQSDVWSFVPYEGIKNGQIKSMIVEQGHRLSQPSRCSDEMYKLLLQCWQNDPDDRPNFREIYEMMMTTFPESLAQHEDVGMRKHLVHISTVSRYPKKASPVLHSPKLKSKDLLPPAARLQPNIVSSNPDVSRRNTLELCEFSPSAPPLGISSMLRDDGSEVHYEQENSVVTVLQPTESVYNALSGEFPRNIGQHVHSAVDRADSAPQLTHKPSPIPDRK</sequence>
<keyword evidence="7" id="KW-0808">Transferase</keyword>
<dbReference type="PANTHER" id="PTHR24416:SF611">
    <property type="entry name" value="TYROSINE-PROTEIN KINASE TRANSMEMBRANE RECEPTOR ROR"/>
    <property type="match status" value="1"/>
</dbReference>
<feature type="region of interest" description="Disordered" evidence="4">
    <location>
        <begin position="761"/>
        <end position="782"/>
    </location>
</feature>
<evidence type="ECO:0000259" key="6">
    <source>
        <dbReference type="PROSITE" id="PS50011"/>
    </source>
</evidence>
<dbReference type="CDD" id="cd00192">
    <property type="entry name" value="PTKc"/>
    <property type="match status" value="1"/>
</dbReference>
<dbReference type="GO" id="GO:0043235">
    <property type="term" value="C:receptor complex"/>
    <property type="evidence" value="ECO:0007669"/>
    <property type="project" value="TreeGrafter"/>
</dbReference>
<dbReference type="PROSITE" id="PS00109">
    <property type="entry name" value="PROTEIN_KINASE_TYR"/>
    <property type="match status" value="1"/>
</dbReference>
<gene>
    <name evidence="7" type="ORF">PROFUN_00270</name>
</gene>
<dbReference type="EMBL" id="MDYQ01000007">
    <property type="protein sequence ID" value="PRP88802.1"/>
    <property type="molecule type" value="Genomic_DNA"/>
</dbReference>
<dbReference type="Gene3D" id="1.10.510.10">
    <property type="entry name" value="Transferase(Phosphotransferase) domain 1"/>
    <property type="match status" value="1"/>
</dbReference>
<dbReference type="PRINTS" id="PR00109">
    <property type="entry name" value="TYRKINASE"/>
</dbReference>
<feature type="binding site" evidence="3">
    <location>
        <position position="408"/>
    </location>
    <ligand>
        <name>ATP</name>
        <dbReference type="ChEBI" id="CHEBI:30616"/>
    </ligand>
</feature>
<dbReference type="OrthoDB" id="546826at2759"/>
<dbReference type="InterPro" id="IPR017441">
    <property type="entry name" value="Protein_kinase_ATP_BS"/>
</dbReference>
<dbReference type="PROSITE" id="PS00107">
    <property type="entry name" value="PROTEIN_KINASE_ATP"/>
    <property type="match status" value="1"/>
</dbReference>
<protein>
    <submittedName>
        <fullName evidence="7">Tyrosine-protein kinase Fer isoform b</fullName>
    </submittedName>
</protein>
<dbReference type="SUPFAM" id="SSF56112">
    <property type="entry name" value="Protein kinase-like (PK-like)"/>
    <property type="match status" value="1"/>
</dbReference>
<evidence type="ECO:0000256" key="4">
    <source>
        <dbReference type="SAM" id="MobiDB-lite"/>
    </source>
</evidence>
<dbReference type="STRING" id="1890364.A0A2P6NXX8"/>
<dbReference type="GO" id="GO:0005524">
    <property type="term" value="F:ATP binding"/>
    <property type="evidence" value="ECO:0007669"/>
    <property type="project" value="UniProtKB-UniRule"/>
</dbReference>
<organism evidence="7 8">
    <name type="scientific">Planoprotostelium fungivorum</name>
    <dbReference type="NCBI Taxonomy" id="1890364"/>
    <lineage>
        <taxon>Eukaryota</taxon>
        <taxon>Amoebozoa</taxon>
        <taxon>Evosea</taxon>
        <taxon>Variosea</taxon>
        <taxon>Cavosteliida</taxon>
        <taxon>Cavosteliaceae</taxon>
        <taxon>Planoprotostelium</taxon>
    </lineage>
</organism>
<dbReference type="GO" id="GO:0007169">
    <property type="term" value="P:cell surface receptor protein tyrosine kinase signaling pathway"/>
    <property type="evidence" value="ECO:0007669"/>
    <property type="project" value="TreeGrafter"/>
</dbReference>
<feature type="transmembrane region" description="Helical" evidence="5">
    <location>
        <begin position="334"/>
        <end position="358"/>
    </location>
</feature>
<comment type="subcellular location">
    <subcellularLocation>
        <location evidence="1">Membrane</location>
        <topology evidence="1">Single-pass membrane protein</topology>
    </subcellularLocation>
</comment>
<dbReference type="AlphaFoldDB" id="A0A2P6NXX8"/>
<accession>A0A2P6NXX8</accession>
<keyword evidence="3" id="KW-0547">Nucleotide-binding</keyword>
<dbReference type="InParanoid" id="A0A2P6NXX8"/>